<feature type="domain" description="Alpha-L-rhamnosidase concanavalin-like" evidence="4">
    <location>
        <begin position="312"/>
        <end position="408"/>
    </location>
</feature>
<protein>
    <recommendedName>
        <fullName evidence="2">alpha-L-rhamnosidase</fullName>
        <ecNumber evidence="2">3.2.1.40</ecNumber>
    </recommendedName>
</protein>
<dbReference type="InterPro" id="IPR008902">
    <property type="entry name" value="Rhamnosid_concanavalin"/>
</dbReference>
<evidence type="ECO:0000313" key="11">
    <source>
        <dbReference type="Proteomes" id="UP000596035"/>
    </source>
</evidence>
<evidence type="ECO:0000313" key="10">
    <source>
        <dbReference type="Proteomes" id="UP000196710"/>
    </source>
</evidence>
<dbReference type="InterPro" id="IPR012341">
    <property type="entry name" value="6hp_glycosidase-like_sf"/>
</dbReference>
<feature type="domain" description="Alpha-L-rhamnosidase C-terminal" evidence="7">
    <location>
        <begin position="838"/>
        <end position="905"/>
    </location>
</feature>
<dbReference type="SUPFAM" id="SSF48208">
    <property type="entry name" value="Six-hairpin glycosidases"/>
    <property type="match status" value="1"/>
</dbReference>
<dbReference type="EMBL" id="CP021422">
    <property type="protein sequence ID" value="ASB39602.1"/>
    <property type="molecule type" value="Genomic_DNA"/>
</dbReference>
<dbReference type="Proteomes" id="UP000596035">
    <property type="component" value="Chromosome"/>
</dbReference>
<evidence type="ECO:0000313" key="8">
    <source>
        <dbReference type="EMBL" id="ASB39602.1"/>
    </source>
</evidence>
<dbReference type="InterPro" id="IPR008928">
    <property type="entry name" value="6-hairpin_glycosidase_sf"/>
</dbReference>
<dbReference type="PANTHER" id="PTHR33307">
    <property type="entry name" value="ALPHA-RHAMNOSIDASE (EUROFUNG)"/>
    <property type="match status" value="1"/>
</dbReference>
<dbReference type="Pfam" id="PF05592">
    <property type="entry name" value="Bac_rhamnosid"/>
    <property type="match status" value="1"/>
</dbReference>
<comment type="catalytic activity">
    <reaction evidence="1">
        <text>Hydrolysis of terminal non-reducing alpha-L-rhamnose residues in alpha-L-rhamnosides.</text>
        <dbReference type="EC" id="3.2.1.40"/>
    </reaction>
</comment>
<gene>
    <name evidence="8" type="ORF">ADH66_02360</name>
    <name evidence="9" type="ORF">I5Q82_12400</name>
</gene>
<dbReference type="Pfam" id="PF17389">
    <property type="entry name" value="Bac_rhamnosid6H"/>
    <property type="match status" value="2"/>
</dbReference>
<dbReference type="InterPro" id="IPR035398">
    <property type="entry name" value="Bac_rhamnosid_C"/>
</dbReference>
<dbReference type="PIRSF" id="PIRSF010631">
    <property type="entry name" value="A-rhamnsds"/>
    <property type="match status" value="1"/>
</dbReference>
<proteinExistence type="predicted"/>
<keyword evidence="10" id="KW-1185">Reference proteome</keyword>
<evidence type="ECO:0000256" key="1">
    <source>
        <dbReference type="ARBA" id="ARBA00001445"/>
    </source>
</evidence>
<dbReference type="Gene3D" id="1.50.10.10">
    <property type="match status" value="1"/>
</dbReference>
<sequence>MKLSHLRTNHVKEPLGLNMSRPVFTWTAYDTPDKKQAAAQITVSLEGKTVFDSGRGEDISSLGYEAPIELLPRKRYGWTVTVWGDGGDCASASSYFETAKQDEPWQAKWIAAASSGEFADKERQPLLAKDISLSGNVASARAYACGVGIYELWINGKKAGDEYLLPGYHCYDFNLEYQTFDVTELLRQGGNTVGLALGPGWYKGDMIFDRYHDLYGDTLHAICELHVTYEDGSKAVFGTDDSWRAYPSPVTFSNIYDGEHFDANLSVPGWSEPGCKAESFGTVVYEEKVPLVARRGPKIVKKQEFAPIEVIHTPKGETVLDFGQNMTGWVEFNADAPGGSVIKLSYGEVMQNGCFYRDNLRTAKAEYIYTSDGKKRRVRPHFTFYGFRYVKVEGVEMVCPGDFTACHIRSDIDPIGSIETDNVRVNQLFHNAMWGQFDNFLDLPTDCPQRDERLGWTGDAAIISAAACKNIYMPAFFHHFIENVGMEEEYHGGAVPFYVPAPKKAKPGTTGIDVDPADFMSLPEGDMAAFDAAIDKYPELRAAVDALPEAERADFAVKVITENFSFEHGNRKGAAIWSDVATMMPWAVYENYGDLNLLRAEYPVMKTWVERMRRDDTEDGGRGLWLRGRQLGDWLALDKPDPKDAENPFGATDLQYTASCFYFYSTELTMKAARALGYAEDAEDYAALSQKIRGAVISEYFNPDGSFKIEGTQTACVLSLFFGIYPKGKKDVVLEQLKSRLRAKDWHLDTGFCGTPFLCRALSDNGANDIAYTLFLNDDFPSWLYEVKLGATTVWERWNSLLPDGSISGTGMNSLNHYAYGSIVDWMYRNMAGLCPSEEKPGYKRVTICPMPDPRIRSVKMEMDTASGLYKVGWRYDGDKLRYNIEVPFDCTADIMLPCGRIEKVGAGSYAFDDTL</sequence>
<reference evidence="8" key="1">
    <citation type="journal article" date="2017" name="Genome Announc.">
        <title>High-Quality Whole-Genome Sequences of the Oligo-Mouse-Microbiota Bacterial Community.</title>
        <authorList>
            <person name="Garzetti D."/>
            <person name="Brugiroux S."/>
            <person name="Bunk B."/>
            <person name="Pukall R."/>
            <person name="McCoy K.D."/>
            <person name="Macpherson A.J."/>
            <person name="Stecher B."/>
        </authorList>
    </citation>
    <scope>NUCLEOTIDE SEQUENCE</scope>
    <source>
        <strain evidence="8">KB18</strain>
    </source>
</reference>
<dbReference type="EMBL" id="CP065321">
    <property type="protein sequence ID" value="QQR28894.1"/>
    <property type="molecule type" value="Genomic_DNA"/>
</dbReference>
<dbReference type="KEGG" id="amur:ADH66_02360"/>
<evidence type="ECO:0000259" key="4">
    <source>
        <dbReference type="Pfam" id="PF05592"/>
    </source>
</evidence>
<feature type="domain" description="Alpha-L-rhamnosidase six-hairpin glycosidase" evidence="6">
    <location>
        <begin position="415"/>
        <end position="505"/>
    </location>
</feature>
<evidence type="ECO:0000313" key="9">
    <source>
        <dbReference type="EMBL" id="QQR28894.1"/>
    </source>
</evidence>
<dbReference type="Gene3D" id="2.60.40.10">
    <property type="entry name" value="Immunoglobulins"/>
    <property type="match status" value="1"/>
</dbReference>
<organism evidence="9 11">
    <name type="scientific">Acutalibacter muris</name>
    <dbReference type="NCBI Taxonomy" id="1796620"/>
    <lineage>
        <taxon>Bacteria</taxon>
        <taxon>Bacillati</taxon>
        <taxon>Bacillota</taxon>
        <taxon>Clostridia</taxon>
        <taxon>Eubacteriales</taxon>
        <taxon>Acutalibacteraceae</taxon>
        <taxon>Acutalibacter</taxon>
    </lineage>
</organism>
<dbReference type="Pfam" id="PF08531">
    <property type="entry name" value="Bac_rhamnosid_N"/>
    <property type="match status" value="1"/>
</dbReference>
<reference evidence="9 11" key="3">
    <citation type="submission" date="2020-11" db="EMBL/GenBank/DDBJ databases">
        <title>Closed and high quality bacterial genomes of the OMM12 community.</title>
        <authorList>
            <person name="Marbouty M."/>
            <person name="Lamy-Besnier Q."/>
            <person name="Debarbieux L."/>
            <person name="Koszul R."/>
        </authorList>
    </citation>
    <scope>NUCLEOTIDE SEQUENCE [LARGE SCALE GENOMIC DNA]</scope>
    <source>
        <strain evidence="9 11">KB18</strain>
    </source>
</reference>
<dbReference type="GO" id="GO:0030596">
    <property type="term" value="F:alpha-L-rhamnosidase activity"/>
    <property type="evidence" value="ECO:0007669"/>
    <property type="project" value="UniProtKB-EC"/>
</dbReference>
<evidence type="ECO:0000259" key="7">
    <source>
        <dbReference type="Pfam" id="PF17390"/>
    </source>
</evidence>
<dbReference type="InterPro" id="IPR013737">
    <property type="entry name" value="Bac_rhamnosid_N"/>
</dbReference>
<dbReference type="InterPro" id="IPR016007">
    <property type="entry name" value="Alpha_rhamnosid"/>
</dbReference>
<dbReference type="Pfam" id="PF17390">
    <property type="entry name" value="Bac_rhamnosid_C"/>
    <property type="match status" value="1"/>
</dbReference>
<dbReference type="GO" id="GO:0005975">
    <property type="term" value="P:carbohydrate metabolic process"/>
    <property type="evidence" value="ECO:0007669"/>
    <property type="project" value="InterPro"/>
</dbReference>
<dbReference type="Gene3D" id="2.60.120.260">
    <property type="entry name" value="Galactose-binding domain-like"/>
    <property type="match status" value="2"/>
</dbReference>
<keyword evidence="3 9" id="KW-0378">Hydrolase</keyword>
<feature type="domain" description="Alpha-L-rhamnosidase six-hairpin glycosidase" evidence="6">
    <location>
        <begin position="569"/>
        <end position="831"/>
    </location>
</feature>
<dbReference type="InterPro" id="IPR035396">
    <property type="entry name" value="Bac_rhamnosid6H"/>
</dbReference>
<dbReference type="RefSeq" id="WP_066536151.1">
    <property type="nucleotide sequence ID" value="NZ_CP021422.1"/>
</dbReference>
<evidence type="ECO:0000259" key="6">
    <source>
        <dbReference type="Pfam" id="PF17389"/>
    </source>
</evidence>
<dbReference type="PANTHER" id="PTHR33307:SF6">
    <property type="entry name" value="ALPHA-RHAMNOSIDASE (EUROFUNG)-RELATED"/>
    <property type="match status" value="1"/>
</dbReference>
<evidence type="ECO:0000259" key="5">
    <source>
        <dbReference type="Pfam" id="PF08531"/>
    </source>
</evidence>
<reference evidence="10" key="2">
    <citation type="submission" date="2017-05" db="EMBL/GenBank/DDBJ databases">
        <title>Improved OligoMM genomes.</title>
        <authorList>
            <person name="Garzetti D."/>
        </authorList>
    </citation>
    <scope>NUCLEOTIDE SEQUENCE [LARGE SCALE GENOMIC DNA]</scope>
    <source>
        <strain evidence="10">KB18</strain>
    </source>
</reference>
<name>A0A1Z2XMF1_9FIRM</name>
<feature type="domain" description="Bacterial alpha-L-rhamnosidase N-terminal" evidence="5">
    <location>
        <begin position="136"/>
        <end position="287"/>
    </location>
</feature>
<dbReference type="InterPro" id="IPR013783">
    <property type="entry name" value="Ig-like_fold"/>
</dbReference>
<dbReference type="Proteomes" id="UP000196710">
    <property type="component" value="Chromosome"/>
</dbReference>
<dbReference type="Gene3D" id="2.60.420.10">
    <property type="entry name" value="Maltose phosphorylase, domain 3"/>
    <property type="match status" value="1"/>
</dbReference>
<evidence type="ECO:0000256" key="2">
    <source>
        <dbReference type="ARBA" id="ARBA00012652"/>
    </source>
</evidence>
<accession>A0A1Z2XMF1</accession>
<dbReference type="EC" id="3.2.1.40" evidence="2"/>
<evidence type="ECO:0000256" key="3">
    <source>
        <dbReference type="ARBA" id="ARBA00022801"/>
    </source>
</evidence>
<dbReference type="Pfam" id="PF25788">
    <property type="entry name" value="Ig_Rha78A_N"/>
    <property type="match status" value="1"/>
</dbReference>
<dbReference type="AlphaFoldDB" id="A0A1Z2XMF1"/>